<name>A0A0G4IBU5_9ALVE</name>
<dbReference type="InterPro" id="IPR055256">
    <property type="entry name" value="KH_1_KHDC4/BBP-like"/>
</dbReference>
<evidence type="ECO:0000313" key="4">
    <source>
        <dbReference type="EMBL" id="CEM54645.1"/>
    </source>
</evidence>
<gene>
    <name evidence="4" type="ORF">Cvel_12938</name>
</gene>
<protein>
    <recommendedName>
        <fullName evidence="3">RRM domain-containing protein</fullName>
    </recommendedName>
</protein>
<organism evidence="4">
    <name type="scientific">Chromera velia CCMP2878</name>
    <dbReference type="NCBI Taxonomy" id="1169474"/>
    <lineage>
        <taxon>Eukaryota</taxon>
        <taxon>Sar</taxon>
        <taxon>Alveolata</taxon>
        <taxon>Colpodellida</taxon>
        <taxon>Chromeraceae</taxon>
        <taxon>Chromera</taxon>
    </lineage>
</organism>
<reference evidence="4" key="1">
    <citation type="submission" date="2014-11" db="EMBL/GenBank/DDBJ databases">
        <authorList>
            <person name="Otto D Thomas"/>
            <person name="Naeem Raeece"/>
        </authorList>
    </citation>
    <scope>NUCLEOTIDE SEQUENCE</scope>
</reference>
<dbReference type="InterPro" id="IPR012677">
    <property type="entry name" value="Nucleotide-bd_a/b_plait_sf"/>
</dbReference>
<dbReference type="EMBL" id="CDMZ01005804">
    <property type="protein sequence ID" value="CEM54645.1"/>
    <property type="molecule type" value="Genomic_DNA"/>
</dbReference>
<dbReference type="Pfam" id="PF22675">
    <property type="entry name" value="KH-I_KHDC4-BBP"/>
    <property type="match status" value="1"/>
</dbReference>
<evidence type="ECO:0000256" key="2">
    <source>
        <dbReference type="SAM" id="MobiDB-lite"/>
    </source>
</evidence>
<dbReference type="InterPro" id="IPR036612">
    <property type="entry name" value="KH_dom_type_1_sf"/>
</dbReference>
<dbReference type="InterPro" id="IPR035979">
    <property type="entry name" value="RBD_domain_sf"/>
</dbReference>
<dbReference type="Gene3D" id="3.30.70.330">
    <property type="match status" value="1"/>
</dbReference>
<dbReference type="Pfam" id="PF00076">
    <property type="entry name" value="RRM_1"/>
    <property type="match status" value="1"/>
</dbReference>
<dbReference type="VEuPathDB" id="CryptoDB:Cvel_12938"/>
<dbReference type="InterPro" id="IPR000504">
    <property type="entry name" value="RRM_dom"/>
</dbReference>
<dbReference type="PhylomeDB" id="A0A0G4IBU5"/>
<dbReference type="PROSITE" id="PS50102">
    <property type="entry name" value="RRM"/>
    <property type="match status" value="1"/>
</dbReference>
<evidence type="ECO:0000256" key="1">
    <source>
        <dbReference type="PROSITE-ProRule" id="PRU00176"/>
    </source>
</evidence>
<dbReference type="AlphaFoldDB" id="A0A0G4IBU5"/>
<accession>A0A0G4IBU5</accession>
<feature type="compositionally biased region" description="Pro residues" evidence="2">
    <location>
        <begin position="148"/>
        <end position="167"/>
    </location>
</feature>
<proteinExistence type="predicted"/>
<dbReference type="GO" id="GO:0003723">
    <property type="term" value="F:RNA binding"/>
    <property type="evidence" value="ECO:0007669"/>
    <property type="project" value="UniProtKB-UniRule"/>
</dbReference>
<feature type="region of interest" description="Disordered" evidence="2">
    <location>
        <begin position="142"/>
        <end position="170"/>
    </location>
</feature>
<keyword evidence="1" id="KW-0694">RNA-binding</keyword>
<dbReference type="Gene3D" id="3.30.1370.10">
    <property type="entry name" value="K Homology domain, type 1"/>
    <property type="match status" value="1"/>
</dbReference>
<feature type="domain" description="RRM" evidence="3">
    <location>
        <begin position="39"/>
        <end position="113"/>
    </location>
</feature>
<sequence length="313" mass="33659">MDKNAQLAQRLQAAVKGEPSPEHASAAASNGFSHNRIRIALWDAEAPYSFTEEDLAQVFSCFGAVERVEVDFNGEGIVTLPSLAALEDAIKELNGLVVPALGHIVVEVDNGNPIGKVKEPARLSDEVQNLVAALREVPAASPAFDPIRGPPPGPLQAPAPIAPPPRPGADLSKSKLLAKMELIDCFGLEPAFGIAGRLLGEKNTNMLHILKECNHQIDIGIKGKASNTAERRERLHLTVSSTSPQAYDKAVGLVEDLTVSVFRDFIEFAAQRGSQAPPTLGLMRHEYLETEGNQPQYLGHTVIFPPPDPIPPY</sequence>
<evidence type="ECO:0000259" key="3">
    <source>
        <dbReference type="PROSITE" id="PS50102"/>
    </source>
</evidence>
<dbReference type="SUPFAM" id="SSF54928">
    <property type="entry name" value="RNA-binding domain, RBD"/>
    <property type="match status" value="1"/>
</dbReference>